<keyword evidence="3" id="KW-1185">Reference proteome</keyword>
<name>A0A660E620_9LACO</name>
<dbReference type="Proteomes" id="UP000289996">
    <property type="component" value="Unassembled WGS sequence"/>
</dbReference>
<organism evidence="2 3">
    <name type="scientific">Lactiplantibacillus mudanjiangensis</name>
    <dbReference type="NCBI Taxonomy" id="1296538"/>
    <lineage>
        <taxon>Bacteria</taxon>
        <taxon>Bacillati</taxon>
        <taxon>Bacillota</taxon>
        <taxon>Bacilli</taxon>
        <taxon>Lactobacillales</taxon>
        <taxon>Lactobacillaceae</taxon>
        <taxon>Lactiplantibacillus</taxon>
    </lineage>
</organism>
<gene>
    <name evidence="2" type="ORF">MUDAN_MDHGFNIF_02549</name>
</gene>
<dbReference type="EMBL" id="UYIG01000046">
    <property type="protein sequence ID" value="VDG27717.1"/>
    <property type="molecule type" value="Genomic_DNA"/>
</dbReference>
<feature type="signal peptide" evidence="1">
    <location>
        <begin position="1"/>
        <end position="25"/>
    </location>
</feature>
<dbReference type="AlphaFoldDB" id="A0A660E620"/>
<evidence type="ECO:0000256" key="1">
    <source>
        <dbReference type="SAM" id="SignalP"/>
    </source>
</evidence>
<protein>
    <submittedName>
        <fullName evidence="2">Uncharacterized protein</fullName>
    </submittedName>
</protein>
<keyword evidence="1" id="KW-0732">Signal</keyword>
<evidence type="ECO:0000313" key="3">
    <source>
        <dbReference type="Proteomes" id="UP000289996"/>
    </source>
</evidence>
<accession>A0A660E620</accession>
<feature type="chain" id="PRO_5024949499" evidence="1">
    <location>
        <begin position="26"/>
        <end position="284"/>
    </location>
</feature>
<proteinExistence type="predicted"/>
<reference evidence="2 3" key="1">
    <citation type="submission" date="2018-11" db="EMBL/GenBank/DDBJ databases">
        <authorList>
            <person name="Wuyts S."/>
        </authorList>
    </citation>
    <scope>NUCLEOTIDE SEQUENCE [LARGE SCALE GENOMIC DNA]</scope>
    <source>
        <strain evidence="2">Lactobacillus mudanjiangensis AMBF249</strain>
    </source>
</reference>
<dbReference type="OrthoDB" id="2321354at2"/>
<evidence type="ECO:0000313" key="2">
    <source>
        <dbReference type="EMBL" id="VDG27717.1"/>
    </source>
</evidence>
<dbReference type="RefSeq" id="WP_130845283.1">
    <property type="nucleotide sequence ID" value="NZ_BJDY01000004.1"/>
</dbReference>
<sequence length="284" mass="31978">MKLRGILVSLGVLAGLSLAMTNANAATTYVKVGRTNHNFVKTQRTIKVNEQFSTTKSFTIPKDTIVEVTQNNKPNDKSGKQYVTIDMSRLSYHLRGKHARYTTKRILASTVNFKKVKVPQYVQYYTTQKTYPTNIERNRTADGNLYPGIKVPDNFNGSKDNWTQRVYVTADGYLEYYAKARLLSTAGEPVPTVSAKITKVKRVPSHGTTALYTQKSIASKLNDRVSKTGTQQYVTTIKRRYRSSATIIYSSVNPTAVDHIDMAAQYQINGHDFFMMTDVVYPSN</sequence>